<evidence type="ECO:0000259" key="3">
    <source>
        <dbReference type="Pfam" id="PF13360"/>
    </source>
</evidence>
<dbReference type="SUPFAM" id="SSF53850">
    <property type="entry name" value="Periplasmic binding protein-like II"/>
    <property type="match status" value="1"/>
</dbReference>
<accession>A0ABX5XV13</accession>
<evidence type="ECO:0000256" key="2">
    <source>
        <dbReference type="SAM" id="SignalP"/>
    </source>
</evidence>
<dbReference type="InterPro" id="IPR002372">
    <property type="entry name" value="PQQ_rpt_dom"/>
</dbReference>
<dbReference type="Pfam" id="PF12974">
    <property type="entry name" value="Phosphonate-bd"/>
    <property type="match status" value="1"/>
</dbReference>
<feature type="chain" id="PRO_5045933565" evidence="2">
    <location>
        <begin position="22"/>
        <end position="508"/>
    </location>
</feature>
<name>A0ABX5XV13_9BACT</name>
<dbReference type="Gene3D" id="2.130.10.10">
    <property type="entry name" value="YVTN repeat-like/Quinoprotein amine dehydrogenase"/>
    <property type="match status" value="1"/>
</dbReference>
<dbReference type="Pfam" id="PF13360">
    <property type="entry name" value="PQQ_2"/>
    <property type="match status" value="1"/>
</dbReference>
<proteinExistence type="predicted"/>
<dbReference type="EMBL" id="CP036432">
    <property type="protein sequence ID" value="QDV84790.1"/>
    <property type="molecule type" value="Genomic_DNA"/>
</dbReference>
<dbReference type="Gene3D" id="3.40.190.10">
    <property type="entry name" value="Periplasmic binding protein-like II"/>
    <property type="match status" value="2"/>
</dbReference>
<feature type="region of interest" description="Disordered" evidence="1">
    <location>
        <begin position="274"/>
        <end position="295"/>
    </location>
</feature>
<evidence type="ECO:0000313" key="5">
    <source>
        <dbReference type="Proteomes" id="UP000318081"/>
    </source>
</evidence>
<dbReference type="InterPro" id="IPR011047">
    <property type="entry name" value="Quinoprotein_ADH-like_sf"/>
</dbReference>
<dbReference type="PANTHER" id="PTHR34512">
    <property type="entry name" value="CELL SURFACE PROTEIN"/>
    <property type="match status" value="1"/>
</dbReference>
<keyword evidence="5" id="KW-1185">Reference proteome</keyword>
<organism evidence="4 5">
    <name type="scientific">Stieleria magnilauensis</name>
    <dbReference type="NCBI Taxonomy" id="2527963"/>
    <lineage>
        <taxon>Bacteria</taxon>
        <taxon>Pseudomonadati</taxon>
        <taxon>Planctomycetota</taxon>
        <taxon>Planctomycetia</taxon>
        <taxon>Pirellulales</taxon>
        <taxon>Pirellulaceae</taxon>
        <taxon>Stieleria</taxon>
    </lineage>
</organism>
<evidence type="ECO:0000256" key="1">
    <source>
        <dbReference type="SAM" id="MobiDB-lite"/>
    </source>
</evidence>
<dbReference type="SUPFAM" id="SSF50998">
    <property type="entry name" value="Quinoprotein alcohol dehydrogenase-like"/>
    <property type="match status" value="1"/>
</dbReference>
<feature type="signal peptide" evidence="2">
    <location>
        <begin position="1"/>
        <end position="21"/>
    </location>
</feature>
<feature type="domain" description="Pyrrolo-quinoline quinone repeat" evidence="3">
    <location>
        <begin position="350"/>
        <end position="468"/>
    </location>
</feature>
<dbReference type="RefSeq" id="WP_145213505.1">
    <property type="nucleotide sequence ID" value="NZ_CP036432.1"/>
</dbReference>
<keyword evidence="2" id="KW-0732">Signal</keyword>
<gene>
    <name evidence="4" type="ORF">TBK1r_37420</name>
</gene>
<reference evidence="4 5" key="1">
    <citation type="submission" date="2019-02" db="EMBL/GenBank/DDBJ databases">
        <title>Deep-cultivation of Planctomycetes and their phenomic and genomic characterization uncovers novel biology.</title>
        <authorList>
            <person name="Wiegand S."/>
            <person name="Jogler M."/>
            <person name="Boedeker C."/>
            <person name="Pinto D."/>
            <person name="Vollmers J."/>
            <person name="Rivas-Marin E."/>
            <person name="Kohn T."/>
            <person name="Peeters S.H."/>
            <person name="Heuer A."/>
            <person name="Rast P."/>
            <person name="Oberbeckmann S."/>
            <person name="Bunk B."/>
            <person name="Jeske O."/>
            <person name="Meyerdierks A."/>
            <person name="Storesund J.E."/>
            <person name="Kallscheuer N."/>
            <person name="Luecker S."/>
            <person name="Lage O.M."/>
            <person name="Pohl T."/>
            <person name="Merkel B.J."/>
            <person name="Hornburger P."/>
            <person name="Mueller R.-W."/>
            <person name="Bruemmer F."/>
            <person name="Labrenz M."/>
            <person name="Spormann A.M."/>
            <person name="Op den Camp H."/>
            <person name="Overmann J."/>
            <person name="Amann R."/>
            <person name="Jetten M.S.M."/>
            <person name="Mascher T."/>
            <person name="Medema M.H."/>
            <person name="Devos D.P."/>
            <person name="Kaster A.-K."/>
            <person name="Ovreas L."/>
            <person name="Rohde M."/>
            <person name="Galperin M.Y."/>
            <person name="Jogler C."/>
        </authorList>
    </citation>
    <scope>NUCLEOTIDE SEQUENCE [LARGE SCALE GENOMIC DNA]</scope>
    <source>
        <strain evidence="4 5">TBK1r</strain>
    </source>
</reference>
<dbReference type="PANTHER" id="PTHR34512:SF30">
    <property type="entry name" value="OUTER MEMBRANE PROTEIN ASSEMBLY FACTOR BAMB"/>
    <property type="match status" value="1"/>
</dbReference>
<dbReference type="InterPro" id="IPR015943">
    <property type="entry name" value="WD40/YVTN_repeat-like_dom_sf"/>
</dbReference>
<sequence length="508" mass="53908">MKAIRVVLRSVAILVVCCAGATWGQQADSDAKSMLNLVVMDPLSLPLSCACVDGIGQRRYEPLVEHLEAAIGRKINLVYEESLQLAKRRGLPSIDLVVGKRSVVLGDAEATGVELQASCDLTDRHGATEIRGVLLVTKNSAIDSVLQLAGKKVAIGSPEHAECHALSKELFRSRQIDASLIGHDSLESAVYAFADQEVDAVVVTDYLPPLLEACGKLEKNATKTIAETRPCRGVQFFFAANLPSSVQESLNSAIASAAADPAINDALESQGGFVPVTSGADSGRGGRGWTDWRGPDRTGQFAELPASLDDQPKVLWRTKVTGPAMAGISATERWVVVADKSADFQQDLFRAFDAATGKSVWEVRHHADARMEYTNAPRATPVIVADRVLLQSAFGKLMCVELATGRPIWTRDLVADFGGEVPTWGFSVPPLVVGDRVVVAPGSADASLAALSLESGATLWKTKGHAPAYAPFIYGSFGGRKQIIGYDSPGLGGWDLATSVGTDSAGKE</sequence>
<dbReference type="Proteomes" id="UP000318081">
    <property type="component" value="Chromosome"/>
</dbReference>
<evidence type="ECO:0000313" key="4">
    <source>
        <dbReference type="EMBL" id="QDV84790.1"/>
    </source>
</evidence>
<protein>
    <submittedName>
        <fullName evidence="4">Outer membrane biogenesis protein BamB</fullName>
    </submittedName>
</protein>